<protein>
    <submittedName>
        <fullName evidence="3">BatD family protein</fullName>
    </submittedName>
</protein>
<name>A0A930YUP7_9FLAO</name>
<keyword evidence="1" id="KW-0812">Transmembrane</keyword>
<dbReference type="PANTHER" id="PTHR40940:SF2">
    <property type="entry name" value="BATD"/>
    <property type="match status" value="1"/>
</dbReference>
<organism evidence="3 4">
    <name type="scientific">Planobacterium oryzisoli</name>
    <dbReference type="NCBI Taxonomy" id="2771435"/>
    <lineage>
        <taxon>Bacteria</taxon>
        <taxon>Pseudomonadati</taxon>
        <taxon>Bacteroidota</taxon>
        <taxon>Flavobacteriia</taxon>
        <taxon>Flavobacteriales</taxon>
        <taxon>Weeksellaceae</taxon>
        <taxon>Chryseobacterium group</taxon>
        <taxon>Chryseobacterium</taxon>
    </lineage>
</organism>
<evidence type="ECO:0000313" key="3">
    <source>
        <dbReference type="EMBL" id="MBF5026611.1"/>
    </source>
</evidence>
<feature type="transmembrane region" description="Helical" evidence="1">
    <location>
        <begin position="427"/>
        <end position="448"/>
    </location>
</feature>
<evidence type="ECO:0000256" key="1">
    <source>
        <dbReference type="SAM" id="Phobius"/>
    </source>
</evidence>
<keyword evidence="4" id="KW-1185">Reference proteome</keyword>
<accession>A0A930YUP7</accession>
<proteinExistence type="predicted"/>
<reference evidence="3" key="1">
    <citation type="submission" date="2020-11" db="EMBL/GenBank/DDBJ databases">
        <title>Genome seq and assembly of Planobacterium sp.</title>
        <authorList>
            <person name="Chhetri G."/>
        </authorList>
    </citation>
    <scope>NUCLEOTIDE SEQUENCE</scope>
    <source>
        <strain evidence="3">GCR5</strain>
    </source>
</reference>
<dbReference type="Proteomes" id="UP000694480">
    <property type="component" value="Unassembled WGS sequence"/>
</dbReference>
<gene>
    <name evidence="3" type="ORF">IC612_02215</name>
</gene>
<feature type="signal peptide" evidence="2">
    <location>
        <begin position="1"/>
        <end position="19"/>
    </location>
</feature>
<keyword evidence="1" id="KW-0472">Membrane</keyword>
<keyword evidence="1" id="KW-1133">Transmembrane helix</keyword>
<sequence length="577" mass="64897">MISRFFYFLALLTSVWTSAQVTILADTDKKVLQVKERFVLYVIQEVNGSDLIQETPLRTPDLSKFTIVGQGSVRQTYGDPATNTAINQLVYEFLLEPKTTGKLRIGSFLVTVNGKIYMTDPIDVLVKEGDTRREVDVVDDDKVYFDLKVDQQDLYLFQPTLAIVRAYSKDFNNLRKVGAVHVESSGQVQVRPVSLRKADIVQERETASQVLAVLIIHPKTSGKIQIPAPGVQYTDSDRKTETIKAKTPVLKVKELPANTPKGFNNAVGNFILALKSAAVDGIVEQSKPTEIILSLKGEGDFANIDFPKIIASDAYSIYPPKTQFIPSKGSNGLKGEYIARYLIVPKVQGQFQVLMEPFSYFNPKSAEFTVVETPKVLLTALSPEQVSSNKSAMEKVNEYTNNVLETVNTPVIETAKFQVKEESEINWNALFLNYLLIGGFLILLLYLFTTYKRHSSLDSRFKEKILSTTKGLYEMDPSLQQLVKDYLAQMRNHAVANHSTSYFDTFANLVTALNTASIAGGFEDLKEYLKVAKGPQIMEDFRSIKQQMEIEKYAPEHSSEHLLELYYQLKDLLNKIL</sequence>
<dbReference type="Pfam" id="PF13584">
    <property type="entry name" value="BatD"/>
    <property type="match status" value="1"/>
</dbReference>
<dbReference type="EMBL" id="JADKYY010000002">
    <property type="protein sequence ID" value="MBF5026611.1"/>
    <property type="molecule type" value="Genomic_DNA"/>
</dbReference>
<dbReference type="AlphaFoldDB" id="A0A930YUP7"/>
<dbReference type="RefSeq" id="WP_194738543.1">
    <property type="nucleotide sequence ID" value="NZ_JADKYY010000002.1"/>
</dbReference>
<evidence type="ECO:0000256" key="2">
    <source>
        <dbReference type="SAM" id="SignalP"/>
    </source>
</evidence>
<keyword evidence="2" id="KW-0732">Signal</keyword>
<dbReference type="InterPro" id="IPR025738">
    <property type="entry name" value="BatD"/>
</dbReference>
<evidence type="ECO:0000313" key="4">
    <source>
        <dbReference type="Proteomes" id="UP000694480"/>
    </source>
</evidence>
<dbReference type="PANTHER" id="PTHR40940">
    <property type="entry name" value="PROTEIN BATD-RELATED"/>
    <property type="match status" value="1"/>
</dbReference>
<feature type="chain" id="PRO_5037643684" evidence="2">
    <location>
        <begin position="20"/>
        <end position="577"/>
    </location>
</feature>
<comment type="caution">
    <text evidence="3">The sequence shown here is derived from an EMBL/GenBank/DDBJ whole genome shotgun (WGS) entry which is preliminary data.</text>
</comment>